<comment type="caution">
    <text evidence="1">The sequence shown here is derived from an EMBL/GenBank/DDBJ whole genome shotgun (WGS) entry which is preliminary data.</text>
</comment>
<evidence type="ECO:0000313" key="2">
    <source>
        <dbReference type="Proteomes" id="UP000187609"/>
    </source>
</evidence>
<dbReference type="AlphaFoldDB" id="A0A314L5P6"/>
<dbReference type="Gramene" id="OIT36845">
    <property type="protein sequence ID" value="OIT36845"/>
    <property type="gene ID" value="A4A49_26248"/>
</dbReference>
<sequence>MDDLPLAAPTRLNIVSLANLDQQPRNAEFGCGRQIIVVDTDQFSIQQIFCQLEFCSPSPVSAMVLCGALLHGSNPDVQHRNIVDNKYNSAILVNPFYPHAAELMNWVKDNEETLSTYTQSSSAETTSSPLLVSLHDEAIPIANIQSQPVICM</sequence>
<accession>A0A314L5P6</accession>
<organism evidence="1 2">
    <name type="scientific">Nicotiana attenuata</name>
    <name type="common">Coyote tobacco</name>
    <dbReference type="NCBI Taxonomy" id="49451"/>
    <lineage>
        <taxon>Eukaryota</taxon>
        <taxon>Viridiplantae</taxon>
        <taxon>Streptophyta</taxon>
        <taxon>Embryophyta</taxon>
        <taxon>Tracheophyta</taxon>
        <taxon>Spermatophyta</taxon>
        <taxon>Magnoliopsida</taxon>
        <taxon>eudicotyledons</taxon>
        <taxon>Gunneridae</taxon>
        <taxon>Pentapetalae</taxon>
        <taxon>asterids</taxon>
        <taxon>lamiids</taxon>
        <taxon>Solanales</taxon>
        <taxon>Solanaceae</taxon>
        <taxon>Nicotianoideae</taxon>
        <taxon>Nicotianeae</taxon>
        <taxon>Nicotiana</taxon>
    </lineage>
</organism>
<reference evidence="1" key="1">
    <citation type="submission" date="2016-11" db="EMBL/GenBank/DDBJ databases">
        <title>The genome of Nicotiana attenuata.</title>
        <authorList>
            <person name="Xu S."/>
            <person name="Brockmoeller T."/>
            <person name="Gaquerel E."/>
            <person name="Navarro A."/>
            <person name="Kuhl H."/>
            <person name="Gase K."/>
            <person name="Ling Z."/>
            <person name="Zhou W."/>
            <person name="Kreitzer C."/>
            <person name="Stanke M."/>
            <person name="Tang H."/>
            <person name="Lyons E."/>
            <person name="Pandey P."/>
            <person name="Pandey S.P."/>
            <person name="Timmermann B."/>
            <person name="Baldwin I.T."/>
        </authorList>
    </citation>
    <scope>NUCLEOTIDE SEQUENCE [LARGE SCALE GENOMIC DNA]</scope>
    <source>
        <strain evidence="1">UT</strain>
    </source>
</reference>
<dbReference type="EMBL" id="MJEQ01000384">
    <property type="protein sequence ID" value="OIT36845.1"/>
    <property type="molecule type" value="Genomic_DNA"/>
</dbReference>
<gene>
    <name evidence="1" type="ORF">A4A49_26248</name>
</gene>
<protein>
    <submittedName>
        <fullName evidence="1">Uncharacterized protein</fullName>
    </submittedName>
</protein>
<proteinExistence type="predicted"/>
<name>A0A314L5P6_NICAT</name>
<keyword evidence="2" id="KW-1185">Reference proteome</keyword>
<evidence type="ECO:0000313" key="1">
    <source>
        <dbReference type="EMBL" id="OIT36845.1"/>
    </source>
</evidence>
<dbReference type="Proteomes" id="UP000187609">
    <property type="component" value="Unassembled WGS sequence"/>
</dbReference>